<dbReference type="KEGG" id="pbar:105423780"/>
<gene>
    <name evidence="2" type="primary">LOC105423780</name>
</gene>
<evidence type="ECO:0000313" key="1">
    <source>
        <dbReference type="Proteomes" id="UP000504615"/>
    </source>
</evidence>
<protein>
    <submittedName>
        <fullName evidence="2">Uncharacterized protein LOC105423780</fullName>
    </submittedName>
</protein>
<sequence length="182" mass="20535">MRKMGSEVIKRSIKLASMLDIRINAEKFLTQISNVSLDANYLLFTRLSCECSDTILGVLYQLGYFGTDARLLRIAGEIIETRRAVGHEEEDVGGHIQNLLSHLHNVRNARQRITAVVNPLTQIRRRRAKDEIEAGPARRARIELTQELEEEAPEIIQLSSDTEVSTPISECFHPNTTICTPP</sequence>
<name>A0A6I9VSS8_9HYME</name>
<accession>A0A6I9VSS8</accession>
<dbReference type="RefSeq" id="XP_011631995.1">
    <property type="nucleotide sequence ID" value="XM_011633693.2"/>
</dbReference>
<dbReference type="OrthoDB" id="10634781at2759"/>
<dbReference type="Proteomes" id="UP000504615">
    <property type="component" value="Unplaced"/>
</dbReference>
<reference evidence="2" key="1">
    <citation type="submission" date="2025-08" db="UniProtKB">
        <authorList>
            <consortium name="RefSeq"/>
        </authorList>
    </citation>
    <scope>IDENTIFICATION</scope>
</reference>
<evidence type="ECO:0000313" key="2">
    <source>
        <dbReference type="RefSeq" id="XP_011631995.1"/>
    </source>
</evidence>
<dbReference type="GeneID" id="105423780"/>
<proteinExistence type="predicted"/>
<organism evidence="1 2">
    <name type="scientific">Pogonomyrmex barbatus</name>
    <name type="common">red harvester ant</name>
    <dbReference type="NCBI Taxonomy" id="144034"/>
    <lineage>
        <taxon>Eukaryota</taxon>
        <taxon>Metazoa</taxon>
        <taxon>Ecdysozoa</taxon>
        <taxon>Arthropoda</taxon>
        <taxon>Hexapoda</taxon>
        <taxon>Insecta</taxon>
        <taxon>Pterygota</taxon>
        <taxon>Neoptera</taxon>
        <taxon>Endopterygota</taxon>
        <taxon>Hymenoptera</taxon>
        <taxon>Apocrita</taxon>
        <taxon>Aculeata</taxon>
        <taxon>Formicoidea</taxon>
        <taxon>Formicidae</taxon>
        <taxon>Myrmicinae</taxon>
        <taxon>Pogonomyrmex</taxon>
    </lineage>
</organism>
<dbReference type="AlphaFoldDB" id="A0A6I9VSS8"/>
<keyword evidence="1" id="KW-1185">Reference proteome</keyword>